<dbReference type="Gene3D" id="3.30.450.20">
    <property type="entry name" value="PAS domain"/>
    <property type="match status" value="1"/>
</dbReference>
<dbReference type="PROSITE" id="PS50110">
    <property type="entry name" value="RESPONSE_REGULATORY"/>
    <property type="match status" value="1"/>
</dbReference>
<dbReference type="Gene3D" id="3.40.50.2300">
    <property type="match status" value="1"/>
</dbReference>
<dbReference type="SMART" id="SM00065">
    <property type="entry name" value="GAF"/>
    <property type="match status" value="1"/>
</dbReference>
<dbReference type="Gene3D" id="3.30.450.40">
    <property type="match status" value="1"/>
</dbReference>
<evidence type="ECO:0000256" key="5">
    <source>
        <dbReference type="SAM" id="MobiDB-lite"/>
    </source>
</evidence>
<organism evidence="7 8">
    <name type="scientific">Gemmata algarum</name>
    <dbReference type="NCBI Taxonomy" id="2975278"/>
    <lineage>
        <taxon>Bacteria</taxon>
        <taxon>Pseudomonadati</taxon>
        <taxon>Planctomycetota</taxon>
        <taxon>Planctomycetia</taxon>
        <taxon>Gemmatales</taxon>
        <taxon>Gemmataceae</taxon>
        <taxon>Gemmata</taxon>
    </lineage>
</organism>
<evidence type="ECO:0000256" key="2">
    <source>
        <dbReference type="ARBA" id="ARBA00022679"/>
    </source>
</evidence>
<dbReference type="SUPFAM" id="SSF55781">
    <property type="entry name" value="GAF domain-like"/>
    <property type="match status" value="1"/>
</dbReference>
<keyword evidence="1" id="KW-0597">Phosphoprotein</keyword>
<feature type="domain" description="Response regulatory" evidence="6">
    <location>
        <begin position="449"/>
        <end position="565"/>
    </location>
</feature>
<dbReference type="EMBL" id="JAXBLV010000197">
    <property type="protein sequence ID" value="MDY3561582.1"/>
    <property type="molecule type" value="Genomic_DNA"/>
</dbReference>
<dbReference type="Proteomes" id="UP001272242">
    <property type="component" value="Unassembled WGS sequence"/>
</dbReference>
<evidence type="ECO:0000313" key="8">
    <source>
        <dbReference type="Proteomes" id="UP001272242"/>
    </source>
</evidence>
<dbReference type="PANTHER" id="PTHR44591">
    <property type="entry name" value="STRESS RESPONSE REGULATOR PROTEIN 1"/>
    <property type="match status" value="1"/>
</dbReference>
<dbReference type="Pfam" id="PF08448">
    <property type="entry name" value="PAS_4"/>
    <property type="match status" value="1"/>
</dbReference>
<dbReference type="RefSeq" id="WP_261190591.1">
    <property type="nucleotide sequence ID" value="NZ_JAXBLV010000197.1"/>
</dbReference>
<dbReference type="InterPro" id="IPR013656">
    <property type="entry name" value="PAS_4"/>
</dbReference>
<dbReference type="SMART" id="SM00448">
    <property type="entry name" value="REC"/>
    <property type="match status" value="1"/>
</dbReference>
<dbReference type="InterPro" id="IPR029016">
    <property type="entry name" value="GAF-like_dom_sf"/>
</dbReference>
<keyword evidence="8" id="KW-1185">Reference proteome</keyword>
<dbReference type="InterPro" id="IPR003018">
    <property type="entry name" value="GAF"/>
</dbReference>
<reference evidence="8" key="1">
    <citation type="journal article" date="2023" name="Mar. Drugs">
        <title>Gemmata algarum, a Novel Planctomycete Isolated from an Algal Mat, Displays Antimicrobial Activity.</title>
        <authorList>
            <person name="Kumar G."/>
            <person name="Kallscheuer N."/>
            <person name="Kashif M."/>
            <person name="Ahamad S."/>
            <person name="Jagadeeshwari U."/>
            <person name="Pannikurungottu S."/>
            <person name="Haufschild T."/>
            <person name="Kabuu M."/>
            <person name="Sasikala C."/>
            <person name="Jogler C."/>
            <person name="Ramana C."/>
        </authorList>
    </citation>
    <scope>NUCLEOTIDE SEQUENCE [LARGE SCALE GENOMIC DNA]</scope>
    <source>
        <strain evidence="8">JC673</strain>
    </source>
</reference>
<evidence type="ECO:0000256" key="3">
    <source>
        <dbReference type="ARBA" id="ARBA00022777"/>
    </source>
</evidence>
<dbReference type="PANTHER" id="PTHR44591:SF3">
    <property type="entry name" value="RESPONSE REGULATORY DOMAIN-CONTAINING PROTEIN"/>
    <property type="match status" value="1"/>
</dbReference>
<comment type="caution">
    <text evidence="4">Lacks conserved residue(s) required for the propagation of feature annotation.</text>
</comment>
<evidence type="ECO:0000256" key="4">
    <source>
        <dbReference type="PROSITE-ProRule" id="PRU00169"/>
    </source>
</evidence>
<evidence type="ECO:0000259" key="6">
    <source>
        <dbReference type="PROSITE" id="PS50110"/>
    </source>
</evidence>
<gene>
    <name evidence="7" type="ORF">R5W23_002860</name>
</gene>
<evidence type="ECO:0000256" key="1">
    <source>
        <dbReference type="ARBA" id="ARBA00022553"/>
    </source>
</evidence>
<dbReference type="InterPro" id="IPR050595">
    <property type="entry name" value="Bact_response_regulator"/>
</dbReference>
<comment type="caution">
    <text evidence="7">The sequence shown here is derived from an EMBL/GenBank/DDBJ whole genome shotgun (WGS) entry which is preliminary data.</text>
</comment>
<protein>
    <submittedName>
        <fullName evidence="7">GAF domain-containing protein</fullName>
    </submittedName>
</protein>
<proteinExistence type="predicted"/>
<dbReference type="CDD" id="cd17546">
    <property type="entry name" value="REC_hyHK_CKI1_RcsC-like"/>
    <property type="match status" value="1"/>
</dbReference>
<sequence>MTERPRLLLIGPSAVPLDGALAATADVDPVSPDAGEVARRLRAGGYAAVVAAPDVVAGLIDRVRRDELIISHIERGLAILDPQGVVQWANPVFRAAAAVEPVGRPLLDALGSESVSIENLESPAGSRTVPPGAPDDLADPLSPARRGAATALRVHRPGRADQPFLEIDVRPVFGPDGGVSGLTAVVRDVTAMVAQQQKLDALHTAGRELAGLDADQLTEMNVEARVELLKANLRRTIRDLLHYDTIEVRLLDRSTGELKPLLEDGMLPEAAQRVLHARPTGNGVTGFVAATGVSYLCRDTAHDPHYIAGAAGARSSMTIPLKFQDEVIGTLNVESPRADGFGPDDLQFTELFSKEVAAALHTLDLLSAQQFCTAGQSIESVNKEVALPLDEILTGASVLLERAGAAPEDADRLRRILTAARRVKDSIAQVGRDMTDAPAPGSQPLLGKRVLVVESDERVRRAAHLMLGRLGATVETAATGADGVALAADGRYDAIFQEVKPPDLGGYDCYRRLRAASPGATIALTTGFGYDVAHSIVKARADGMRHVLFKPFRQDQVVRAVLEGDGADPSASTFEEIKLRV</sequence>
<name>A0ABU5F441_9BACT</name>
<dbReference type="SUPFAM" id="SSF52172">
    <property type="entry name" value="CheY-like"/>
    <property type="match status" value="1"/>
</dbReference>
<dbReference type="InterPro" id="IPR011006">
    <property type="entry name" value="CheY-like_superfamily"/>
</dbReference>
<accession>A0ABU5F441</accession>
<dbReference type="Pfam" id="PF01590">
    <property type="entry name" value="GAF"/>
    <property type="match status" value="1"/>
</dbReference>
<keyword evidence="2" id="KW-0808">Transferase</keyword>
<dbReference type="InterPro" id="IPR001789">
    <property type="entry name" value="Sig_transdc_resp-reg_receiver"/>
</dbReference>
<dbReference type="Pfam" id="PF00072">
    <property type="entry name" value="Response_reg"/>
    <property type="match status" value="1"/>
</dbReference>
<keyword evidence="3" id="KW-0418">Kinase</keyword>
<evidence type="ECO:0000313" key="7">
    <source>
        <dbReference type="EMBL" id="MDY3561582.1"/>
    </source>
</evidence>
<feature type="region of interest" description="Disordered" evidence="5">
    <location>
        <begin position="119"/>
        <end position="142"/>
    </location>
</feature>